<sequence length="101" mass="10807">MPAAQYLIDLAMHFECRPNPFPNGTGGGTAVLCPGCRVLAPVYDVGHFVRYTWGTVAAYDTIDRIVTVYYDAPEPTSDGFGTSGVLAYPVSLSTSLRNSGE</sequence>
<reference evidence="1 2" key="1">
    <citation type="submission" date="2021-07" db="EMBL/GenBank/DDBJ databases">
        <title>Whole Genome Sequence of Nocardia Iowensis.</title>
        <authorList>
            <person name="Lamm A."/>
            <person name="Collins-Fairclough A.M."/>
            <person name="Bunk B."/>
            <person name="Sproer C."/>
        </authorList>
    </citation>
    <scope>NUCLEOTIDE SEQUENCE [LARGE SCALE GENOMIC DNA]</scope>
    <source>
        <strain evidence="1 2">NRRL 5646</strain>
    </source>
</reference>
<evidence type="ECO:0000313" key="2">
    <source>
        <dbReference type="Proteomes" id="UP000694257"/>
    </source>
</evidence>
<name>A0ABX8RHF5_NOCIO</name>
<protein>
    <submittedName>
        <fullName evidence="1">Uncharacterized protein</fullName>
    </submittedName>
</protein>
<proteinExistence type="predicted"/>
<dbReference type="EMBL" id="CP078145">
    <property type="protein sequence ID" value="QXN88384.1"/>
    <property type="molecule type" value="Genomic_DNA"/>
</dbReference>
<keyword evidence="2" id="KW-1185">Reference proteome</keyword>
<dbReference type="Proteomes" id="UP000694257">
    <property type="component" value="Chromosome"/>
</dbReference>
<accession>A0ABX8RHF5</accession>
<dbReference type="RefSeq" id="WP_218469267.1">
    <property type="nucleotide sequence ID" value="NZ_BAABJN010000008.1"/>
</dbReference>
<organism evidence="1 2">
    <name type="scientific">Nocardia iowensis</name>
    <dbReference type="NCBI Taxonomy" id="204891"/>
    <lineage>
        <taxon>Bacteria</taxon>
        <taxon>Bacillati</taxon>
        <taxon>Actinomycetota</taxon>
        <taxon>Actinomycetes</taxon>
        <taxon>Mycobacteriales</taxon>
        <taxon>Nocardiaceae</taxon>
        <taxon>Nocardia</taxon>
    </lineage>
</organism>
<gene>
    <name evidence="1" type="ORF">KV110_22555</name>
</gene>
<evidence type="ECO:0000313" key="1">
    <source>
        <dbReference type="EMBL" id="QXN88384.1"/>
    </source>
</evidence>